<evidence type="ECO:0000313" key="4">
    <source>
        <dbReference type="Proteomes" id="UP000594262"/>
    </source>
</evidence>
<feature type="region of interest" description="Disordered" evidence="1">
    <location>
        <begin position="1"/>
        <end position="42"/>
    </location>
</feature>
<dbReference type="AlphaFoldDB" id="A0A7M5WYG9"/>
<keyword evidence="4" id="KW-1185">Reference proteome</keyword>
<dbReference type="Proteomes" id="UP000594262">
    <property type="component" value="Unplaced"/>
</dbReference>
<dbReference type="Gene3D" id="3.40.50.12690">
    <property type="match status" value="1"/>
</dbReference>
<accession>A0A7M5WYG9</accession>
<dbReference type="Pfam" id="PF13472">
    <property type="entry name" value="Lipase_GDSL_2"/>
    <property type="match status" value="1"/>
</dbReference>
<dbReference type="SUPFAM" id="SSF52266">
    <property type="entry name" value="SGNH hydrolase"/>
    <property type="match status" value="1"/>
</dbReference>
<dbReference type="Gene3D" id="3.40.50.12700">
    <property type="match status" value="1"/>
</dbReference>
<dbReference type="InterPro" id="IPR013830">
    <property type="entry name" value="SGNH_hydro"/>
</dbReference>
<protein>
    <recommendedName>
        <fullName evidence="2">SGNH hydrolase-type esterase domain-containing protein</fullName>
    </recommendedName>
</protein>
<proteinExistence type="predicted"/>
<dbReference type="OrthoDB" id="10072345at2759"/>
<evidence type="ECO:0000313" key="3">
    <source>
        <dbReference type="EnsemblMetazoa" id="CLYHEMP014568.1"/>
    </source>
</evidence>
<name>A0A7M5WYG9_9CNID</name>
<reference evidence="3" key="1">
    <citation type="submission" date="2021-01" db="UniProtKB">
        <authorList>
            <consortium name="EnsemblMetazoa"/>
        </authorList>
    </citation>
    <scope>IDENTIFICATION</scope>
</reference>
<evidence type="ECO:0000256" key="1">
    <source>
        <dbReference type="SAM" id="MobiDB-lite"/>
    </source>
</evidence>
<sequence>MAAKNCKMDANEKSKDTEEPFQKVTYKKNHSSTTNKRGRKSKKSITIVGDSIIKDIKNHLPTFDNAKVTVNSYPGATTQQLYTYTQSFDLNKPDAIIIHIGTNDLTMNENDAEVADNIINFATYLNGKYDVAVIISSLTYRIDFKYKHSRRIKAVNDALKSRCENLDLGYIENDNIKKYYLGSGGVLLNKEGSAMLTYNFERVINILNFNNNKGKQQSTRNNKKKSQGR</sequence>
<dbReference type="EnsemblMetazoa" id="CLYHEMT014568.1">
    <property type="protein sequence ID" value="CLYHEMP014568.1"/>
    <property type="gene ID" value="CLYHEMG014568"/>
</dbReference>
<organism evidence="3 4">
    <name type="scientific">Clytia hemisphaerica</name>
    <dbReference type="NCBI Taxonomy" id="252671"/>
    <lineage>
        <taxon>Eukaryota</taxon>
        <taxon>Metazoa</taxon>
        <taxon>Cnidaria</taxon>
        <taxon>Hydrozoa</taxon>
        <taxon>Hydroidolina</taxon>
        <taxon>Leptothecata</taxon>
        <taxon>Obeliida</taxon>
        <taxon>Clytiidae</taxon>
        <taxon>Clytia</taxon>
    </lineage>
</organism>
<feature type="compositionally biased region" description="Basic residues" evidence="1">
    <location>
        <begin position="25"/>
        <end position="42"/>
    </location>
</feature>
<feature type="domain" description="SGNH hydrolase-type esterase" evidence="2">
    <location>
        <begin position="65"/>
        <end position="173"/>
    </location>
</feature>
<feature type="compositionally biased region" description="Basic and acidic residues" evidence="1">
    <location>
        <begin position="1"/>
        <end position="21"/>
    </location>
</feature>
<evidence type="ECO:0000259" key="2">
    <source>
        <dbReference type="Pfam" id="PF13472"/>
    </source>
</evidence>